<evidence type="ECO:0000313" key="2">
    <source>
        <dbReference type="EMBL" id="CDS38110.1"/>
    </source>
</evidence>
<evidence type="ECO:0000256" key="1">
    <source>
        <dbReference type="SAM" id="Phobius"/>
    </source>
</evidence>
<keyword evidence="1" id="KW-0472">Membrane</keyword>
<keyword evidence="1" id="KW-0812">Transmembrane</keyword>
<dbReference type="Proteomes" id="UP000017246">
    <property type="component" value="Unassembled WGS sequence"/>
</dbReference>
<keyword evidence="1" id="KW-1133">Transmembrane helix</keyword>
<evidence type="ECO:0000313" key="3">
    <source>
        <dbReference type="Proteomes" id="UP000017246"/>
    </source>
</evidence>
<reference evidence="2" key="2">
    <citation type="submission" date="2015-11" db="EMBL/GenBank/DDBJ databases">
        <authorList>
            <person name="Zhang Y."/>
            <person name="Guo Z."/>
        </authorList>
    </citation>
    <scope>NUCLEOTIDE SEQUENCE</scope>
</reference>
<name>A0A068Y0V4_ECHMU</name>
<sequence>MEVVNKRTFVAMEVPHFCLILFAFSTLVREGNGARKGDKLATATLLTEGEEGATTSGAFALTFTISAILLACMGVVPA</sequence>
<protein>
    <submittedName>
        <fullName evidence="2">Uncharacterized protein</fullName>
    </submittedName>
</protein>
<proteinExistence type="predicted"/>
<reference evidence="2" key="1">
    <citation type="journal article" date="2013" name="Nature">
        <title>The genomes of four tapeworm species reveal adaptations to parasitism.</title>
        <authorList>
            <person name="Tsai I.J."/>
            <person name="Zarowiecki M."/>
            <person name="Holroyd N."/>
            <person name="Garciarrubio A."/>
            <person name="Sanchez-Flores A."/>
            <person name="Brooks K.L."/>
            <person name="Tracey A."/>
            <person name="Bobes R.J."/>
            <person name="Fragoso G."/>
            <person name="Sciutto E."/>
            <person name="Aslett M."/>
            <person name="Beasley H."/>
            <person name="Bennett H.M."/>
            <person name="Cai J."/>
            <person name="Camicia F."/>
            <person name="Clark R."/>
            <person name="Cucher M."/>
            <person name="De Silva N."/>
            <person name="Day T.A."/>
            <person name="Deplazes P."/>
            <person name="Estrada K."/>
            <person name="Fernandez C."/>
            <person name="Holland P.W."/>
            <person name="Hou J."/>
            <person name="Hu S."/>
            <person name="Huckvale T."/>
            <person name="Hung S.S."/>
            <person name="Kamenetzky L."/>
            <person name="Keane J.A."/>
            <person name="Kiss F."/>
            <person name="Koziol U."/>
            <person name="Lambert O."/>
            <person name="Liu K."/>
            <person name="Luo X."/>
            <person name="Luo Y."/>
            <person name="Macchiaroli N."/>
            <person name="Nichol S."/>
            <person name="Paps J."/>
            <person name="Parkinson J."/>
            <person name="Pouchkina-Stantcheva N."/>
            <person name="Riddiford N."/>
            <person name="Rosenzvit M."/>
            <person name="Salinas G."/>
            <person name="Wasmuth J.D."/>
            <person name="Zamanian M."/>
            <person name="Zheng Y."/>
            <person name="Cai X."/>
            <person name="Soberon X."/>
            <person name="Olson P.D."/>
            <person name="Laclette J.P."/>
            <person name="Brehm K."/>
            <person name="Berriman M."/>
            <person name="Garciarrubio A."/>
            <person name="Bobes R.J."/>
            <person name="Fragoso G."/>
            <person name="Sanchez-Flores A."/>
            <person name="Estrada K."/>
            <person name="Cevallos M.A."/>
            <person name="Morett E."/>
            <person name="Gonzalez V."/>
            <person name="Portillo T."/>
            <person name="Ochoa-Leyva A."/>
            <person name="Jose M.V."/>
            <person name="Sciutto E."/>
            <person name="Landa A."/>
            <person name="Jimenez L."/>
            <person name="Valdes V."/>
            <person name="Carrero J.C."/>
            <person name="Larralde C."/>
            <person name="Morales-Montor J."/>
            <person name="Limon-Lason J."/>
            <person name="Soberon X."/>
            <person name="Laclette J.P."/>
        </authorList>
    </citation>
    <scope>NUCLEOTIDE SEQUENCE [LARGE SCALE GENOMIC DNA]</scope>
</reference>
<dbReference type="AlphaFoldDB" id="A0A068Y0V4"/>
<feature type="transmembrane region" description="Helical" evidence="1">
    <location>
        <begin position="57"/>
        <end position="76"/>
    </location>
</feature>
<gene>
    <name evidence="2" type="ORF">EmuJ_000540600</name>
</gene>
<dbReference type="EMBL" id="LN902847">
    <property type="protein sequence ID" value="CDS38110.1"/>
    <property type="molecule type" value="Genomic_DNA"/>
</dbReference>
<accession>A0A068Y0V4</accession>
<keyword evidence="3" id="KW-1185">Reference proteome</keyword>
<organism evidence="2 3">
    <name type="scientific">Echinococcus multilocularis</name>
    <name type="common">Fox tapeworm</name>
    <dbReference type="NCBI Taxonomy" id="6211"/>
    <lineage>
        <taxon>Eukaryota</taxon>
        <taxon>Metazoa</taxon>
        <taxon>Spiralia</taxon>
        <taxon>Lophotrochozoa</taxon>
        <taxon>Platyhelminthes</taxon>
        <taxon>Cestoda</taxon>
        <taxon>Eucestoda</taxon>
        <taxon>Cyclophyllidea</taxon>
        <taxon>Taeniidae</taxon>
        <taxon>Echinococcus</taxon>
    </lineage>
</organism>